<dbReference type="SUPFAM" id="SSF53187">
    <property type="entry name" value="Zn-dependent exopeptidases"/>
    <property type="match status" value="1"/>
</dbReference>
<dbReference type="Proteomes" id="UP000178082">
    <property type="component" value="Unassembled WGS sequence"/>
</dbReference>
<dbReference type="AlphaFoldDB" id="A0A1F7SL13"/>
<dbReference type="InterPro" id="IPR002508">
    <property type="entry name" value="MurNAc-LAA_cat"/>
</dbReference>
<gene>
    <name evidence="3" type="ORF">A3G31_00660</name>
</gene>
<comment type="caution">
    <text evidence="3">The sequence shown here is derived from an EMBL/GenBank/DDBJ whole genome shotgun (WGS) entry which is preliminary data.</text>
</comment>
<protein>
    <recommendedName>
        <fullName evidence="2">MurNAc-LAA domain-containing protein</fullName>
    </recommendedName>
</protein>
<sequence length="261" mass="28828">MTKSKYKIYFSVLFFLIFSDLLSIEALSVLKETQAISPAVSKKKLVAIDPGHGGKDIGCKSPNGLTEKEITLKLALMVKDILSKNPVMDVFLARSEDIDLSSEKRVSLANSKGADIFLSLHINASFDKNQKGIEIYYYSEDNLGFSYSQSQTQSLNPEASDEENKSLILPWNEAQNIFIPKSFEAASFLEESFKSSQEIAFRSVNPAPLLVLTGTAMPAVLIEAGFITNTEEETALSRDGYLKVLAIKIVEGITKYFEDNG</sequence>
<evidence type="ECO:0000259" key="2">
    <source>
        <dbReference type="SMART" id="SM00646"/>
    </source>
</evidence>
<dbReference type="GO" id="GO:0008745">
    <property type="term" value="F:N-acetylmuramoyl-L-alanine amidase activity"/>
    <property type="evidence" value="ECO:0007669"/>
    <property type="project" value="InterPro"/>
</dbReference>
<evidence type="ECO:0000313" key="3">
    <source>
        <dbReference type="EMBL" id="OGL53897.1"/>
    </source>
</evidence>
<proteinExistence type="predicted"/>
<dbReference type="Pfam" id="PF01520">
    <property type="entry name" value="Amidase_3"/>
    <property type="match status" value="1"/>
</dbReference>
<dbReference type="EMBL" id="MGDI01000019">
    <property type="protein sequence ID" value="OGL53897.1"/>
    <property type="molecule type" value="Genomic_DNA"/>
</dbReference>
<dbReference type="Gene3D" id="3.40.630.40">
    <property type="entry name" value="Zn-dependent exopeptidases"/>
    <property type="match status" value="1"/>
</dbReference>
<accession>A0A1F7SL13</accession>
<name>A0A1F7SL13_9BACT</name>
<dbReference type="GO" id="GO:0030288">
    <property type="term" value="C:outer membrane-bounded periplasmic space"/>
    <property type="evidence" value="ECO:0007669"/>
    <property type="project" value="TreeGrafter"/>
</dbReference>
<dbReference type="GO" id="GO:0009253">
    <property type="term" value="P:peptidoglycan catabolic process"/>
    <property type="evidence" value="ECO:0007669"/>
    <property type="project" value="InterPro"/>
</dbReference>
<organism evidence="3 4">
    <name type="scientific">Candidatus Schekmanbacteria bacterium RIFCSPLOWO2_12_FULL_38_15</name>
    <dbReference type="NCBI Taxonomy" id="1817883"/>
    <lineage>
        <taxon>Bacteria</taxon>
        <taxon>Candidatus Schekmaniibacteriota</taxon>
    </lineage>
</organism>
<dbReference type="STRING" id="1817883.A3G31_00660"/>
<dbReference type="PANTHER" id="PTHR30404:SF0">
    <property type="entry name" value="N-ACETYLMURAMOYL-L-ALANINE AMIDASE AMIC"/>
    <property type="match status" value="1"/>
</dbReference>
<evidence type="ECO:0000256" key="1">
    <source>
        <dbReference type="ARBA" id="ARBA00022801"/>
    </source>
</evidence>
<feature type="domain" description="MurNAc-LAA" evidence="2">
    <location>
        <begin position="106"/>
        <end position="254"/>
    </location>
</feature>
<dbReference type="PANTHER" id="PTHR30404">
    <property type="entry name" value="N-ACETYLMURAMOYL-L-ALANINE AMIDASE"/>
    <property type="match status" value="1"/>
</dbReference>
<dbReference type="InterPro" id="IPR050695">
    <property type="entry name" value="N-acetylmuramoyl_amidase_3"/>
</dbReference>
<dbReference type="CDD" id="cd02696">
    <property type="entry name" value="MurNAc-LAA"/>
    <property type="match status" value="1"/>
</dbReference>
<dbReference type="SMART" id="SM00646">
    <property type="entry name" value="Ami_3"/>
    <property type="match status" value="1"/>
</dbReference>
<reference evidence="3 4" key="1">
    <citation type="journal article" date="2016" name="Nat. Commun.">
        <title>Thousands of microbial genomes shed light on interconnected biogeochemical processes in an aquifer system.</title>
        <authorList>
            <person name="Anantharaman K."/>
            <person name="Brown C.T."/>
            <person name="Hug L.A."/>
            <person name="Sharon I."/>
            <person name="Castelle C.J."/>
            <person name="Probst A.J."/>
            <person name="Thomas B.C."/>
            <person name="Singh A."/>
            <person name="Wilkins M.J."/>
            <person name="Karaoz U."/>
            <person name="Brodie E.L."/>
            <person name="Williams K.H."/>
            <person name="Hubbard S.S."/>
            <person name="Banfield J.F."/>
        </authorList>
    </citation>
    <scope>NUCLEOTIDE SEQUENCE [LARGE SCALE GENOMIC DNA]</scope>
</reference>
<keyword evidence="1" id="KW-0378">Hydrolase</keyword>
<evidence type="ECO:0000313" key="4">
    <source>
        <dbReference type="Proteomes" id="UP000178082"/>
    </source>
</evidence>